<dbReference type="AlphaFoldDB" id="A0A8H2XRZ3"/>
<organism evidence="2 3">
    <name type="scientific">Rhizoctonia solani</name>
    <dbReference type="NCBI Taxonomy" id="456999"/>
    <lineage>
        <taxon>Eukaryota</taxon>
        <taxon>Fungi</taxon>
        <taxon>Dikarya</taxon>
        <taxon>Basidiomycota</taxon>
        <taxon>Agaricomycotina</taxon>
        <taxon>Agaricomycetes</taxon>
        <taxon>Cantharellales</taxon>
        <taxon>Ceratobasidiaceae</taxon>
        <taxon>Rhizoctonia</taxon>
    </lineage>
</organism>
<feature type="transmembrane region" description="Helical" evidence="1">
    <location>
        <begin position="231"/>
        <end position="253"/>
    </location>
</feature>
<dbReference type="Gene3D" id="1.20.1170.10">
    <property type="match status" value="1"/>
</dbReference>
<gene>
    <name evidence="2" type="ORF">RDB_LOCUS19614</name>
</gene>
<protein>
    <submittedName>
        <fullName evidence="2">Uncharacterized protein</fullName>
    </submittedName>
</protein>
<evidence type="ECO:0000256" key="1">
    <source>
        <dbReference type="SAM" id="Phobius"/>
    </source>
</evidence>
<keyword evidence="1" id="KW-1133">Transmembrane helix</keyword>
<comment type="caution">
    <text evidence="2">The sequence shown here is derived from an EMBL/GenBank/DDBJ whole genome shotgun (WGS) entry which is preliminary data.</text>
</comment>
<keyword evidence="1" id="KW-0472">Membrane</keyword>
<keyword evidence="1" id="KW-0812">Transmembrane</keyword>
<reference evidence="2" key="1">
    <citation type="submission" date="2021-01" db="EMBL/GenBank/DDBJ databases">
        <authorList>
            <person name="Kaushik A."/>
        </authorList>
    </citation>
    <scope>NUCLEOTIDE SEQUENCE</scope>
    <source>
        <strain evidence="2">Type strain: AG8-Rh-89/</strain>
    </source>
</reference>
<dbReference type="EMBL" id="CAJMWZ010001094">
    <property type="protein sequence ID" value="CAE6431365.1"/>
    <property type="molecule type" value="Genomic_DNA"/>
</dbReference>
<name>A0A8H2XRZ3_9AGAM</name>
<proteinExistence type="predicted"/>
<accession>A0A8H2XRZ3</accession>
<evidence type="ECO:0000313" key="3">
    <source>
        <dbReference type="Proteomes" id="UP000663850"/>
    </source>
</evidence>
<evidence type="ECO:0000313" key="2">
    <source>
        <dbReference type="EMBL" id="CAE6431365.1"/>
    </source>
</evidence>
<dbReference type="Proteomes" id="UP000663850">
    <property type="component" value="Unassembled WGS sequence"/>
</dbReference>
<sequence>MSNPPAYQDTQAELDQIESNLTDADKARAQAAVTQELGKAATVKALLDEVQDLSTTTIQIDNDFQKVWLAFGEVDNAGFNFPRKLQPEWGNLKKASRWTQLLWDSRDAATRTHSKLEALNTVVIPTVEQLLDDESGDYVENVARARRVLQNYANGSSPVKDIVVAGDGGGYSQSFRDLQTDLEVFKTTFDNFTKAQQAAVEAQIAGIKGQIASITQEIRNCEATAARLSRALGFTIFGTLVGAGISLIAFGLLGPCIAIKVLIVGAIIAIGQKKALVDCQRRSQGLQDKLALLKKCEALLEAQKSVIGDIAFRIGRFTQIWAELRSNAISVEEKLADATNETDYDAIKGYLALLKATYTPLLDGLKLYATQIDKSGASR</sequence>